<dbReference type="RefSeq" id="WP_275704390.1">
    <property type="nucleotide sequence ID" value="NZ_JANCMW010000001.1"/>
</dbReference>
<sequence length="151" mass="16060">MAQRTTEVIVGLFMIAGIAALMFLALQVSGLTPKAPESSYTLYANFNDAGGLTPRAKVSMAGVTVGKIREISLNRETYQARVVIDVNASVDNIPADSSAVIRTSGLLGEQYIDISVGGDMESLKDGDTFYSTQSAMNLERLISNFASGQSQ</sequence>
<evidence type="ECO:0000313" key="2">
    <source>
        <dbReference type="EMBL" id="MDF0748909.1"/>
    </source>
</evidence>
<dbReference type="EMBL" id="JANCMW010000001">
    <property type="protein sequence ID" value="MDF0748909.1"/>
    <property type="molecule type" value="Genomic_DNA"/>
</dbReference>
<dbReference type="NCBIfam" id="TIGR04430">
    <property type="entry name" value="OM_asym_MlaD"/>
    <property type="match status" value="1"/>
</dbReference>
<evidence type="ECO:0000313" key="3">
    <source>
        <dbReference type="Proteomes" id="UP001143391"/>
    </source>
</evidence>
<proteinExistence type="predicted"/>
<dbReference type="PANTHER" id="PTHR33371">
    <property type="entry name" value="INTERMEMBRANE PHOSPHOLIPID TRANSPORT SYSTEM BINDING PROTEIN MLAD-RELATED"/>
    <property type="match status" value="1"/>
</dbReference>
<dbReference type="InterPro" id="IPR030970">
    <property type="entry name" value="ABC_MlaD"/>
</dbReference>
<keyword evidence="3" id="KW-1185">Reference proteome</keyword>
<dbReference type="Proteomes" id="UP001143391">
    <property type="component" value="Unassembled WGS sequence"/>
</dbReference>
<accession>A0ABT5Y5R3</accession>
<dbReference type="InterPro" id="IPR003399">
    <property type="entry name" value="Mce/MlaD"/>
</dbReference>
<protein>
    <submittedName>
        <fullName evidence="2">Outer membrane lipid asymmetry maintenance protein MlaD</fullName>
    </submittedName>
</protein>
<dbReference type="Pfam" id="PF02470">
    <property type="entry name" value="MlaD"/>
    <property type="match status" value="1"/>
</dbReference>
<dbReference type="PANTHER" id="PTHR33371:SF4">
    <property type="entry name" value="INTERMEMBRANE PHOSPHOLIPID TRANSPORT SYSTEM BINDING PROTEIN MLAD"/>
    <property type="match status" value="1"/>
</dbReference>
<feature type="domain" description="Mce/MlaD" evidence="1">
    <location>
        <begin position="39"/>
        <end position="116"/>
    </location>
</feature>
<reference evidence="2" key="1">
    <citation type="submission" date="2022-07" db="EMBL/GenBank/DDBJ databases">
        <title>Marinobacter iranensis a new bacterium isolate from a hipersaline lake in Iran.</title>
        <authorList>
            <person name="Mohammad A.M.A."/>
            <person name="Cristina S.-P."/>
            <person name="Antonio V."/>
        </authorList>
    </citation>
    <scope>NUCLEOTIDE SEQUENCE</scope>
    <source>
        <strain evidence="2">71-i</strain>
    </source>
</reference>
<dbReference type="InterPro" id="IPR052336">
    <property type="entry name" value="MlaD_Phospholipid_Transporter"/>
</dbReference>
<name>A0ABT5Y5R3_9GAMM</name>
<organism evidence="2 3">
    <name type="scientific">Marinobacter iranensis</name>
    <dbReference type="NCBI Taxonomy" id="2962607"/>
    <lineage>
        <taxon>Bacteria</taxon>
        <taxon>Pseudomonadati</taxon>
        <taxon>Pseudomonadota</taxon>
        <taxon>Gammaproteobacteria</taxon>
        <taxon>Pseudomonadales</taxon>
        <taxon>Marinobacteraceae</taxon>
        <taxon>Marinobacter</taxon>
    </lineage>
</organism>
<comment type="caution">
    <text evidence="2">The sequence shown here is derived from an EMBL/GenBank/DDBJ whole genome shotgun (WGS) entry which is preliminary data.</text>
</comment>
<evidence type="ECO:0000259" key="1">
    <source>
        <dbReference type="Pfam" id="PF02470"/>
    </source>
</evidence>
<gene>
    <name evidence="2" type="primary">mlaD</name>
    <name evidence="2" type="ORF">NLU14_01540</name>
</gene>